<evidence type="ECO:0000313" key="3">
    <source>
        <dbReference type="Proteomes" id="UP000051491"/>
    </source>
</evidence>
<dbReference type="AlphaFoldDB" id="A0A0R2KJ91"/>
<dbReference type="CDD" id="cd04301">
    <property type="entry name" value="NAT_SF"/>
    <property type="match status" value="1"/>
</dbReference>
<reference evidence="2 3" key="1">
    <citation type="journal article" date="2015" name="Genome Announc.">
        <title>Expanding the biotechnology potential of lactobacilli through comparative genomics of 213 strains and associated genera.</title>
        <authorList>
            <person name="Sun Z."/>
            <person name="Harris H.M."/>
            <person name="McCann A."/>
            <person name="Guo C."/>
            <person name="Argimon S."/>
            <person name="Zhang W."/>
            <person name="Yang X."/>
            <person name="Jeffery I.B."/>
            <person name="Cooney J.C."/>
            <person name="Kagawa T.F."/>
            <person name="Liu W."/>
            <person name="Song Y."/>
            <person name="Salvetti E."/>
            <person name="Wrobel A."/>
            <person name="Rasinkangas P."/>
            <person name="Parkhill J."/>
            <person name="Rea M.C."/>
            <person name="O'Sullivan O."/>
            <person name="Ritari J."/>
            <person name="Douillard F.P."/>
            <person name="Paul Ross R."/>
            <person name="Yang R."/>
            <person name="Briner A.E."/>
            <person name="Felis G.E."/>
            <person name="de Vos W.M."/>
            <person name="Barrangou R."/>
            <person name="Klaenhammer T.R."/>
            <person name="Caufield P.W."/>
            <person name="Cui Y."/>
            <person name="Zhang H."/>
            <person name="O'Toole P.W."/>
        </authorList>
    </citation>
    <scope>NUCLEOTIDE SEQUENCE [LARGE SCALE GENOMIC DNA]</scope>
    <source>
        <strain evidence="2 3">DSM 15353</strain>
    </source>
</reference>
<dbReference type="Pfam" id="PF00583">
    <property type="entry name" value="Acetyltransf_1"/>
    <property type="match status" value="1"/>
</dbReference>
<dbReference type="STRING" id="89059.LAC1533_2356"/>
<dbReference type="SUPFAM" id="SSF55729">
    <property type="entry name" value="Acyl-CoA N-acyltransferases (Nat)"/>
    <property type="match status" value="1"/>
</dbReference>
<evidence type="ECO:0000313" key="2">
    <source>
        <dbReference type="EMBL" id="KRN86970.1"/>
    </source>
</evidence>
<dbReference type="PROSITE" id="PS51186">
    <property type="entry name" value="GNAT"/>
    <property type="match status" value="1"/>
</dbReference>
<accession>A0A0R2KJ91</accession>
<evidence type="ECO:0000259" key="1">
    <source>
        <dbReference type="PROSITE" id="PS51186"/>
    </source>
</evidence>
<sequence length="187" mass="21415">MEKLTRRDTNMDIKIEPIVDNNRSALKLKNEPFQIIGDLNVVKLSNKWCYNINFYAASQSTSQIFPQENYQLSEINATGFALGAFTQTQPVGLAVFRKQPFKYLYLDDLKVNVAYRHQAIAQKLLLQACQLAKKAKYAGIFTVCQNNNLNACLFYLSFGFRIGGLNTKVYDHTSQSGKADIYFYYNF</sequence>
<keyword evidence="2" id="KW-0808">Transferase</keyword>
<feature type="domain" description="N-acetyltransferase" evidence="1">
    <location>
        <begin position="39"/>
        <end position="187"/>
    </location>
</feature>
<name>A0A0R2KJ91_9LACO</name>
<dbReference type="InterPro" id="IPR000182">
    <property type="entry name" value="GNAT_dom"/>
</dbReference>
<dbReference type="EMBL" id="JQBK01000010">
    <property type="protein sequence ID" value="KRN86970.1"/>
    <property type="molecule type" value="Genomic_DNA"/>
</dbReference>
<organism evidence="2 3">
    <name type="scientific">Ligilactobacillus acidipiscis</name>
    <dbReference type="NCBI Taxonomy" id="89059"/>
    <lineage>
        <taxon>Bacteria</taxon>
        <taxon>Bacillati</taxon>
        <taxon>Bacillota</taxon>
        <taxon>Bacilli</taxon>
        <taxon>Lactobacillales</taxon>
        <taxon>Lactobacillaceae</taxon>
        <taxon>Ligilactobacillus</taxon>
    </lineage>
</organism>
<dbReference type="GO" id="GO:0016747">
    <property type="term" value="F:acyltransferase activity, transferring groups other than amino-acyl groups"/>
    <property type="evidence" value="ECO:0007669"/>
    <property type="project" value="InterPro"/>
</dbReference>
<protein>
    <submittedName>
        <fullName evidence="2">Acetyltransferase</fullName>
    </submittedName>
</protein>
<comment type="caution">
    <text evidence="2">The sequence shown here is derived from an EMBL/GenBank/DDBJ whole genome shotgun (WGS) entry which is preliminary data.</text>
</comment>
<dbReference type="Gene3D" id="3.40.630.30">
    <property type="match status" value="1"/>
</dbReference>
<dbReference type="Proteomes" id="UP000051491">
    <property type="component" value="Unassembled WGS sequence"/>
</dbReference>
<gene>
    <name evidence="2" type="ORF">IV43_GL000087</name>
</gene>
<dbReference type="InterPro" id="IPR016181">
    <property type="entry name" value="Acyl_CoA_acyltransferase"/>
</dbReference>
<proteinExistence type="predicted"/>
<dbReference type="PATRIC" id="fig|89059.3.peg.89"/>